<reference evidence="2 3" key="1">
    <citation type="submission" date="2016-05" db="EMBL/GenBank/DDBJ databases">
        <title>Bacillus thuringiensis and Bacillus weihenstephanensis as novel biocontrol agents of wilt causing Verticillium species.</title>
        <authorList>
            <person name="Hollensteiner J."/>
            <person name="Wemheuer F."/>
            <person name="Harting R."/>
            <person name="Kolarzyk A."/>
            <person name="Diaz-Valerio S."/>
            <person name="Poehlein A."/>
            <person name="Brzuszkiewicz E."/>
            <person name="Nesemann K."/>
            <person name="Braus-Stromeyer S."/>
            <person name="Braus G."/>
            <person name="Daniel R."/>
            <person name="Liesegang H."/>
        </authorList>
    </citation>
    <scope>NUCLEOTIDE SEQUENCE [LARGE SCALE GENOMIC DNA]</scope>
    <source>
        <strain evidence="2 3">GOE8</strain>
    </source>
</reference>
<evidence type="ECO:0000313" key="3">
    <source>
        <dbReference type="Proteomes" id="UP000175706"/>
    </source>
</evidence>
<dbReference type="Proteomes" id="UP000175706">
    <property type="component" value="Unassembled WGS sequence"/>
</dbReference>
<comment type="caution">
    <text evidence="2">The sequence shown here is derived from an EMBL/GenBank/DDBJ whole genome shotgun (WGS) entry which is preliminary data.</text>
</comment>
<name>A0A1E8BBS6_BACMY</name>
<accession>A0A1E8BBS6</accession>
<dbReference type="PATRIC" id="fig|86662.25.peg.1264"/>
<organism evidence="2 3">
    <name type="scientific">Bacillus mycoides</name>
    <dbReference type="NCBI Taxonomy" id="1405"/>
    <lineage>
        <taxon>Bacteria</taxon>
        <taxon>Bacillati</taxon>
        <taxon>Bacillota</taxon>
        <taxon>Bacilli</taxon>
        <taxon>Bacillales</taxon>
        <taxon>Bacillaceae</taxon>
        <taxon>Bacillus</taxon>
        <taxon>Bacillus cereus group</taxon>
    </lineage>
</organism>
<protein>
    <recommendedName>
        <fullName evidence="1">Helix-turn-helix domain-containing protein</fullName>
    </recommendedName>
</protein>
<proteinExistence type="predicted"/>
<gene>
    <name evidence="2" type="ORF">BWGOE8_12840</name>
</gene>
<feature type="domain" description="Helix-turn-helix" evidence="1">
    <location>
        <begin position="11"/>
        <end position="55"/>
    </location>
</feature>
<dbReference type="AlphaFoldDB" id="A0A1E8BBS6"/>
<evidence type="ECO:0000259" key="1">
    <source>
        <dbReference type="Pfam" id="PF12728"/>
    </source>
</evidence>
<dbReference type="EMBL" id="LXLT01000018">
    <property type="protein sequence ID" value="OFD82699.1"/>
    <property type="molecule type" value="Genomic_DNA"/>
</dbReference>
<sequence>MFENYDDVVHVEDLMEMLDIGRNKAYELLQSGKVKSFKIGKSYRIPKVCIQQYVLSKVNMKIEEFTGNSY</sequence>
<dbReference type="Pfam" id="PF12728">
    <property type="entry name" value="HTH_17"/>
    <property type="match status" value="1"/>
</dbReference>
<dbReference type="RefSeq" id="WP_070141354.1">
    <property type="nucleotide sequence ID" value="NZ_LXLT01000018.1"/>
</dbReference>
<dbReference type="InterPro" id="IPR041657">
    <property type="entry name" value="HTH_17"/>
</dbReference>
<evidence type="ECO:0000313" key="2">
    <source>
        <dbReference type="EMBL" id="OFD82699.1"/>
    </source>
</evidence>